<keyword evidence="4 11" id="KW-0378">Hydrolase</keyword>
<evidence type="ECO:0000313" key="11">
    <source>
        <dbReference type="EMBL" id="KAF2797825.1"/>
    </source>
</evidence>
<dbReference type="PROSITE" id="PS00820">
    <property type="entry name" value="GLUCOAMYLASE"/>
    <property type="match status" value="1"/>
</dbReference>
<evidence type="ECO:0000313" key="12">
    <source>
        <dbReference type="Proteomes" id="UP000799757"/>
    </source>
</evidence>
<name>A0A6A6XPE5_9PLEO</name>
<evidence type="ECO:0000256" key="9">
    <source>
        <dbReference type="ARBA" id="ARBA00033473"/>
    </source>
</evidence>
<reference evidence="11" key="1">
    <citation type="journal article" date="2020" name="Stud. Mycol.">
        <title>101 Dothideomycetes genomes: a test case for predicting lifestyles and emergence of pathogens.</title>
        <authorList>
            <person name="Haridas S."/>
            <person name="Albert R."/>
            <person name="Binder M."/>
            <person name="Bloem J."/>
            <person name="Labutti K."/>
            <person name="Salamov A."/>
            <person name="Andreopoulos B."/>
            <person name="Baker S."/>
            <person name="Barry K."/>
            <person name="Bills G."/>
            <person name="Bluhm B."/>
            <person name="Cannon C."/>
            <person name="Castanera R."/>
            <person name="Culley D."/>
            <person name="Daum C."/>
            <person name="Ezra D."/>
            <person name="Gonzalez J."/>
            <person name="Henrissat B."/>
            <person name="Kuo A."/>
            <person name="Liang C."/>
            <person name="Lipzen A."/>
            <person name="Lutzoni F."/>
            <person name="Magnuson J."/>
            <person name="Mondo S."/>
            <person name="Nolan M."/>
            <person name="Ohm R."/>
            <person name="Pangilinan J."/>
            <person name="Park H.-J."/>
            <person name="Ramirez L."/>
            <person name="Alfaro M."/>
            <person name="Sun H."/>
            <person name="Tritt A."/>
            <person name="Yoshinaga Y."/>
            <person name="Zwiers L.-H."/>
            <person name="Turgeon B."/>
            <person name="Goodwin S."/>
            <person name="Spatafora J."/>
            <person name="Crous P."/>
            <person name="Grigoriev I."/>
        </authorList>
    </citation>
    <scope>NUCLEOTIDE SEQUENCE</scope>
    <source>
        <strain evidence="11">CBS 109.77</strain>
    </source>
</reference>
<dbReference type="Pfam" id="PF00723">
    <property type="entry name" value="Glyco_hydro_15"/>
    <property type="match status" value="1"/>
</dbReference>
<dbReference type="PANTHER" id="PTHR31616">
    <property type="entry name" value="TREHALASE"/>
    <property type="match status" value="1"/>
</dbReference>
<dbReference type="InterPro" id="IPR008928">
    <property type="entry name" value="6-hairpin_glycosidase_sf"/>
</dbReference>
<evidence type="ECO:0000256" key="8">
    <source>
        <dbReference type="ARBA" id="ARBA00033442"/>
    </source>
</evidence>
<dbReference type="PRINTS" id="PR00736">
    <property type="entry name" value="GLHYDRLASE15"/>
</dbReference>
<keyword evidence="12" id="KW-1185">Reference proteome</keyword>
<dbReference type="GO" id="GO:0000272">
    <property type="term" value="P:polysaccharide catabolic process"/>
    <property type="evidence" value="ECO:0007669"/>
    <property type="project" value="UniProtKB-KW"/>
</dbReference>
<evidence type="ECO:0000256" key="6">
    <source>
        <dbReference type="ARBA" id="ARBA00023295"/>
    </source>
</evidence>
<dbReference type="InterPro" id="IPR012341">
    <property type="entry name" value="6hp_glycosidase-like_sf"/>
</dbReference>
<keyword evidence="5" id="KW-0119">Carbohydrate metabolism</keyword>
<dbReference type="InterPro" id="IPR046966">
    <property type="entry name" value="Glucoamylase_active_site"/>
</dbReference>
<protein>
    <recommendedName>
        <fullName evidence="3">glucan 1,4-alpha-glucosidase</fullName>
        <ecNumber evidence="3">3.2.1.3</ecNumber>
    </recommendedName>
    <alternativeName>
        <fullName evidence="9">1,4-alpha-D-glucan glucohydrolase</fullName>
    </alternativeName>
    <alternativeName>
        <fullName evidence="8">Glucan 1,4-alpha-glucosidase</fullName>
    </alternativeName>
</protein>
<dbReference type="OrthoDB" id="6123450at2759"/>
<dbReference type="InterPro" id="IPR000165">
    <property type="entry name" value="Glucoamylase"/>
</dbReference>
<accession>A0A6A6XPE5</accession>
<dbReference type="Gene3D" id="1.50.10.10">
    <property type="match status" value="1"/>
</dbReference>
<evidence type="ECO:0000256" key="1">
    <source>
        <dbReference type="ARBA" id="ARBA00001863"/>
    </source>
</evidence>
<evidence type="ECO:0000256" key="3">
    <source>
        <dbReference type="ARBA" id="ARBA00012593"/>
    </source>
</evidence>
<dbReference type="GO" id="GO:0004339">
    <property type="term" value="F:glucan 1,4-alpha-glucosidase activity"/>
    <property type="evidence" value="ECO:0007669"/>
    <property type="project" value="UniProtKB-EC"/>
</dbReference>
<proteinExistence type="inferred from homology"/>
<evidence type="ECO:0000256" key="7">
    <source>
        <dbReference type="ARBA" id="ARBA00023326"/>
    </source>
</evidence>
<evidence type="ECO:0000256" key="5">
    <source>
        <dbReference type="ARBA" id="ARBA00023277"/>
    </source>
</evidence>
<comment type="similarity">
    <text evidence="2">Belongs to the glycosyl hydrolase 15 family.</text>
</comment>
<dbReference type="AlphaFoldDB" id="A0A6A6XPE5"/>
<comment type="catalytic activity">
    <reaction evidence="1">
        <text>Hydrolysis of terminal (1-&gt;4)-linked alpha-D-glucose residues successively from non-reducing ends of the chains with release of beta-D-glucose.</text>
        <dbReference type="EC" id="3.2.1.3"/>
    </reaction>
</comment>
<gene>
    <name evidence="11" type="ORF">K505DRAFT_414758</name>
</gene>
<dbReference type="Proteomes" id="UP000799757">
    <property type="component" value="Unassembled WGS sequence"/>
</dbReference>
<organism evidence="11 12">
    <name type="scientific">Melanomma pulvis-pyrius CBS 109.77</name>
    <dbReference type="NCBI Taxonomy" id="1314802"/>
    <lineage>
        <taxon>Eukaryota</taxon>
        <taxon>Fungi</taxon>
        <taxon>Dikarya</taxon>
        <taxon>Ascomycota</taxon>
        <taxon>Pezizomycotina</taxon>
        <taxon>Dothideomycetes</taxon>
        <taxon>Pleosporomycetidae</taxon>
        <taxon>Pleosporales</taxon>
        <taxon>Melanommataceae</taxon>
        <taxon>Melanomma</taxon>
    </lineage>
</organism>
<dbReference type="EC" id="3.2.1.3" evidence="3"/>
<evidence type="ECO:0000256" key="2">
    <source>
        <dbReference type="ARBA" id="ARBA00006188"/>
    </source>
</evidence>
<dbReference type="PANTHER" id="PTHR31616:SF9">
    <property type="entry name" value="GLUCOAMYLASE, INTRACELLULAR SPORULATION-SPECIFIC"/>
    <property type="match status" value="1"/>
</dbReference>
<dbReference type="SUPFAM" id="SSF48208">
    <property type="entry name" value="Six-hairpin glycosidases"/>
    <property type="match status" value="1"/>
</dbReference>
<dbReference type="InterPro" id="IPR011613">
    <property type="entry name" value="GH15-like"/>
</dbReference>
<keyword evidence="7" id="KW-0624">Polysaccharide degradation</keyword>
<dbReference type="GO" id="GO:0000324">
    <property type="term" value="C:fungal-type vacuole"/>
    <property type="evidence" value="ECO:0007669"/>
    <property type="project" value="TreeGrafter"/>
</dbReference>
<keyword evidence="6" id="KW-0326">Glycosidase</keyword>
<evidence type="ECO:0000259" key="10">
    <source>
        <dbReference type="Pfam" id="PF00723"/>
    </source>
</evidence>
<dbReference type="EMBL" id="MU001797">
    <property type="protein sequence ID" value="KAF2797825.1"/>
    <property type="molecule type" value="Genomic_DNA"/>
</dbReference>
<feature type="domain" description="GH15-like" evidence="10">
    <location>
        <begin position="64"/>
        <end position="522"/>
    </location>
</feature>
<evidence type="ECO:0000256" key="4">
    <source>
        <dbReference type="ARBA" id="ARBA00022801"/>
    </source>
</evidence>
<sequence length="533" mass="58441">MTLLLPLVLVAYIVLYAFALSIPLHLHAVSSLIGGSRGLSGGYAQVQQPLKETLGDWVEREERIALERLLANVAPGGKDLEGVVEGSVVASPSREEPDYFYQWVRDAAITTSTLVDLYADDPSSQLSSSLSTILDAYANLQYTLQHTNNPSGTFSDLSGLGEPKFEIDGAPFVGNWGRPQRDGPALRAITLMAYLRAYNASHPWLWTSDSGEDWFKPLYDPKMPANSIIKADLEYVSHFWNESGFDLWEEVEGLHFFTAMVQMRALREGADLALAFGDDGAAEWYKLQAAYMEAFIPQFWDTQKGHLVETLESKRSGLDCGLLLGSLHGFPAAYANATHTPIYPPHSDEILVSLLALVQDQRTRFPINAAPPSSEDEEEDIVLEGVGLGRYPEDVYDGYGNKHSGGNPWFLCTSSAAEVLFRTAAHVSSTSSLTITDLSLPFYEALLASSSLDVDTGSYGPSDAVFHSVIERLVQTGDEFLSVVKKHAGAEGELSEQFDRNTGYMRGARDLTWSYGAFLQAGRARKATWGLGL</sequence>